<dbReference type="EMBL" id="GL732552">
    <property type="protein sequence ID" value="EFX79401.1"/>
    <property type="molecule type" value="Genomic_DNA"/>
</dbReference>
<dbReference type="InParanoid" id="E9GMF8"/>
<protein>
    <submittedName>
        <fullName evidence="1">Uncharacterized protein</fullName>
    </submittedName>
</protein>
<dbReference type="Proteomes" id="UP000000305">
    <property type="component" value="Unassembled WGS sequence"/>
</dbReference>
<dbReference type="KEGG" id="dpx:DAPPUDRAFT_245046"/>
<accession>E9GMF8</accession>
<keyword evidence="2" id="KW-1185">Reference proteome</keyword>
<dbReference type="AlphaFoldDB" id="E9GMF8"/>
<gene>
    <name evidence="1" type="ORF">DAPPUDRAFT_245046</name>
</gene>
<reference evidence="1 2" key="1">
    <citation type="journal article" date="2011" name="Science">
        <title>The ecoresponsive genome of Daphnia pulex.</title>
        <authorList>
            <person name="Colbourne J.K."/>
            <person name="Pfrender M.E."/>
            <person name="Gilbert D."/>
            <person name="Thomas W.K."/>
            <person name="Tucker A."/>
            <person name="Oakley T.H."/>
            <person name="Tokishita S."/>
            <person name="Aerts A."/>
            <person name="Arnold G.J."/>
            <person name="Basu M.K."/>
            <person name="Bauer D.J."/>
            <person name="Caceres C.E."/>
            <person name="Carmel L."/>
            <person name="Casola C."/>
            <person name="Choi J.H."/>
            <person name="Detter J.C."/>
            <person name="Dong Q."/>
            <person name="Dusheyko S."/>
            <person name="Eads B.D."/>
            <person name="Frohlich T."/>
            <person name="Geiler-Samerotte K.A."/>
            <person name="Gerlach D."/>
            <person name="Hatcher P."/>
            <person name="Jogdeo S."/>
            <person name="Krijgsveld J."/>
            <person name="Kriventseva E.V."/>
            <person name="Kultz D."/>
            <person name="Laforsch C."/>
            <person name="Lindquist E."/>
            <person name="Lopez J."/>
            <person name="Manak J.R."/>
            <person name="Muller J."/>
            <person name="Pangilinan J."/>
            <person name="Patwardhan R.P."/>
            <person name="Pitluck S."/>
            <person name="Pritham E.J."/>
            <person name="Rechtsteiner A."/>
            <person name="Rho M."/>
            <person name="Rogozin I.B."/>
            <person name="Sakarya O."/>
            <person name="Salamov A."/>
            <person name="Schaack S."/>
            <person name="Shapiro H."/>
            <person name="Shiga Y."/>
            <person name="Skalitzky C."/>
            <person name="Smith Z."/>
            <person name="Souvorov A."/>
            <person name="Sung W."/>
            <person name="Tang Z."/>
            <person name="Tsuchiya D."/>
            <person name="Tu H."/>
            <person name="Vos H."/>
            <person name="Wang M."/>
            <person name="Wolf Y.I."/>
            <person name="Yamagata H."/>
            <person name="Yamada T."/>
            <person name="Ye Y."/>
            <person name="Shaw J.R."/>
            <person name="Andrews J."/>
            <person name="Crease T.J."/>
            <person name="Tang H."/>
            <person name="Lucas S.M."/>
            <person name="Robertson H.M."/>
            <person name="Bork P."/>
            <person name="Koonin E.V."/>
            <person name="Zdobnov E.M."/>
            <person name="Grigoriev I.V."/>
            <person name="Lynch M."/>
            <person name="Boore J.L."/>
        </authorList>
    </citation>
    <scope>NUCLEOTIDE SEQUENCE [LARGE SCALE GENOMIC DNA]</scope>
</reference>
<sequence length="89" mass="10472">MLEFYLPSRALEFYCRPIWCSQLVSYSYTILMTTSAPRYTELHNQCGRNAKGHKPKQVKQQAYKLPTINSFIKNRRSAECFILLIQSFC</sequence>
<dbReference type="HOGENOM" id="CLU_2457052_0_0_1"/>
<evidence type="ECO:0000313" key="2">
    <source>
        <dbReference type="Proteomes" id="UP000000305"/>
    </source>
</evidence>
<organism evidence="1 2">
    <name type="scientific">Daphnia pulex</name>
    <name type="common">Water flea</name>
    <dbReference type="NCBI Taxonomy" id="6669"/>
    <lineage>
        <taxon>Eukaryota</taxon>
        <taxon>Metazoa</taxon>
        <taxon>Ecdysozoa</taxon>
        <taxon>Arthropoda</taxon>
        <taxon>Crustacea</taxon>
        <taxon>Branchiopoda</taxon>
        <taxon>Diplostraca</taxon>
        <taxon>Cladocera</taxon>
        <taxon>Anomopoda</taxon>
        <taxon>Daphniidae</taxon>
        <taxon>Daphnia</taxon>
    </lineage>
</organism>
<name>E9GMF8_DAPPU</name>
<proteinExistence type="predicted"/>
<evidence type="ECO:0000313" key="1">
    <source>
        <dbReference type="EMBL" id="EFX79401.1"/>
    </source>
</evidence>